<organism evidence="2">
    <name type="scientific">Noctiluca scintillans</name>
    <name type="common">Sea sparkle</name>
    <name type="synonym">Red tide dinoflagellate</name>
    <dbReference type="NCBI Taxonomy" id="2966"/>
    <lineage>
        <taxon>Eukaryota</taxon>
        <taxon>Sar</taxon>
        <taxon>Alveolata</taxon>
        <taxon>Dinophyceae</taxon>
        <taxon>Noctilucales</taxon>
        <taxon>Noctilucaceae</taxon>
        <taxon>Noctiluca</taxon>
    </lineage>
</organism>
<evidence type="ECO:0008006" key="3">
    <source>
        <dbReference type="Google" id="ProtNLM"/>
    </source>
</evidence>
<sequence length="262" mass="28442">MASLGVEPGSTILSSGGGAKAADGVVPDSKDGRSTQLAALLLNFLKQYHLVGQADAIREMLCDVCADGREPTPLGHWGVISPSSVREAISAYEVWKMEGQVGMPAYYKSNTHKQDLNCFVIRRTPEGSLDLSTQPVVSEFHTDNTVKHKADVSFVRPRPHPGWFVPELPGRQDTGDSSMGQKIARSTPATGGAPSPRWTMLYQFEGAGWGPEYLVLNVGDEIERISEDHGWAYGRVVQRAGVPLSTESITQGWYPASFAQKL</sequence>
<dbReference type="EMBL" id="HBFQ01029206">
    <property type="protein sequence ID" value="CAD8846210.1"/>
    <property type="molecule type" value="Transcribed_RNA"/>
</dbReference>
<evidence type="ECO:0000313" key="2">
    <source>
        <dbReference type="EMBL" id="CAD8846210.1"/>
    </source>
</evidence>
<reference evidence="2" key="1">
    <citation type="submission" date="2021-01" db="EMBL/GenBank/DDBJ databases">
        <authorList>
            <person name="Corre E."/>
            <person name="Pelletier E."/>
            <person name="Niang G."/>
            <person name="Scheremetjew M."/>
            <person name="Finn R."/>
            <person name="Kale V."/>
            <person name="Holt S."/>
            <person name="Cochrane G."/>
            <person name="Meng A."/>
            <person name="Brown T."/>
            <person name="Cohen L."/>
        </authorList>
    </citation>
    <scope>NUCLEOTIDE SEQUENCE</scope>
</reference>
<accession>A0A7S1A959</accession>
<gene>
    <name evidence="2" type="ORF">NSCI0253_LOCUS20560</name>
</gene>
<dbReference type="AlphaFoldDB" id="A0A7S1A959"/>
<feature type="region of interest" description="Disordered" evidence="1">
    <location>
        <begin position="1"/>
        <end position="28"/>
    </location>
</feature>
<proteinExistence type="predicted"/>
<name>A0A7S1A959_NOCSC</name>
<protein>
    <recommendedName>
        <fullName evidence="3">SH3 domain-containing protein</fullName>
    </recommendedName>
</protein>
<feature type="region of interest" description="Disordered" evidence="1">
    <location>
        <begin position="163"/>
        <end position="195"/>
    </location>
</feature>
<evidence type="ECO:0000256" key="1">
    <source>
        <dbReference type="SAM" id="MobiDB-lite"/>
    </source>
</evidence>